<proteinExistence type="predicted"/>
<keyword evidence="4" id="KW-0539">Nucleus</keyword>
<keyword evidence="3" id="KW-0804">Transcription</keyword>
<evidence type="ECO:0000256" key="4">
    <source>
        <dbReference type="ARBA" id="ARBA00023242"/>
    </source>
</evidence>
<reference evidence="5" key="1">
    <citation type="submission" date="2017-07" db="EMBL/GenBank/DDBJ databases">
        <title>Taro Niue Genome Assembly and Annotation.</title>
        <authorList>
            <person name="Atibalentja N."/>
            <person name="Keating K."/>
            <person name="Fields C.J."/>
        </authorList>
    </citation>
    <scope>NUCLEOTIDE SEQUENCE</scope>
    <source>
        <strain evidence="5">Niue_2</strain>
        <tissue evidence="5">Leaf</tissue>
    </source>
</reference>
<organism evidence="5 6">
    <name type="scientific">Colocasia esculenta</name>
    <name type="common">Wild taro</name>
    <name type="synonym">Arum esculentum</name>
    <dbReference type="NCBI Taxonomy" id="4460"/>
    <lineage>
        <taxon>Eukaryota</taxon>
        <taxon>Viridiplantae</taxon>
        <taxon>Streptophyta</taxon>
        <taxon>Embryophyta</taxon>
        <taxon>Tracheophyta</taxon>
        <taxon>Spermatophyta</taxon>
        <taxon>Magnoliopsida</taxon>
        <taxon>Liliopsida</taxon>
        <taxon>Araceae</taxon>
        <taxon>Aroideae</taxon>
        <taxon>Colocasieae</taxon>
        <taxon>Colocasia</taxon>
    </lineage>
</organism>
<dbReference type="PANTHER" id="PTHR13408:SF0">
    <property type="entry name" value="DNA-DIRECTED RNA POLYMERASE III SUBUNIT RPC4"/>
    <property type="match status" value="1"/>
</dbReference>
<gene>
    <name evidence="5" type="ORF">Taro_006279</name>
</gene>
<sequence>MERKAGTMEVALGHVGARTSAMSFGVPRNKKNEDGADRLGSKQKDYVEPWNYYSHYPVVLPLRRPYSGNPEVLDEEEFGEGSAIAEYDETRINCAEVLGLKDDSTNGRMLFLQLPASLPLGRRPDSSAKGKEIEGKGVNVLQKGHTLDDLPAGFMGKMIVYKSGVVKMKLGDAVFDVSPGSDCVFAQDVMAINTKNRRCCVLGELDKRAVVRPDVDYLLSSLTE</sequence>
<evidence type="ECO:0008006" key="7">
    <source>
        <dbReference type="Google" id="ProtNLM"/>
    </source>
</evidence>
<evidence type="ECO:0000256" key="2">
    <source>
        <dbReference type="ARBA" id="ARBA00022478"/>
    </source>
</evidence>
<comment type="subcellular location">
    <subcellularLocation>
        <location evidence="1">Nucleus</location>
    </subcellularLocation>
</comment>
<dbReference type="GO" id="GO:0042797">
    <property type="term" value="P:tRNA transcription by RNA polymerase III"/>
    <property type="evidence" value="ECO:0007669"/>
    <property type="project" value="TreeGrafter"/>
</dbReference>
<dbReference type="PANTHER" id="PTHR13408">
    <property type="entry name" value="DNA-DIRECTED RNA POLYMERASE III"/>
    <property type="match status" value="1"/>
</dbReference>
<dbReference type="InterPro" id="IPR007811">
    <property type="entry name" value="RPC4"/>
</dbReference>
<dbReference type="GO" id="GO:0003677">
    <property type="term" value="F:DNA binding"/>
    <property type="evidence" value="ECO:0007669"/>
    <property type="project" value="InterPro"/>
</dbReference>
<dbReference type="Proteomes" id="UP000652761">
    <property type="component" value="Unassembled WGS sequence"/>
</dbReference>
<keyword evidence="2" id="KW-0240">DNA-directed RNA polymerase</keyword>
<evidence type="ECO:0000313" key="5">
    <source>
        <dbReference type="EMBL" id="MQL73914.1"/>
    </source>
</evidence>
<dbReference type="EMBL" id="NMUH01000183">
    <property type="protein sequence ID" value="MQL73914.1"/>
    <property type="molecule type" value="Genomic_DNA"/>
</dbReference>
<name>A0A843TX44_COLES</name>
<comment type="caution">
    <text evidence="5">The sequence shown here is derived from an EMBL/GenBank/DDBJ whole genome shotgun (WGS) entry which is preliminary data.</text>
</comment>
<evidence type="ECO:0000256" key="1">
    <source>
        <dbReference type="ARBA" id="ARBA00004123"/>
    </source>
</evidence>
<dbReference type="GO" id="GO:0005666">
    <property type="term" value="C:RNA polymerase III complex"/>
    <property type="evidence" value="ECO:0007669"/>
    <property type="project" value="InterPro"/>
</dbReference>
<accession>A0A843TX44</accession>
<protein>
    <recommendedName>
        <fullName evidence="7">DNA-directed RNA polymerase III subunit RPC4</fullName>
    </recommendedName>
</protein>
<dbReference type="AlphaFoldDB" id="A0A843TX44"/>
<dbReference type="OrthoDB" id="747670at2759"/>
<keyword evidence="6" id="KW-1185">Reference proteome</keyword>
<evidence type="ECO:0000313" key="6">
    <source>
        <dbReference type="Proteomes" id="UP000652761"/>
    </source>
</evidence>
<dbReference type="Pfam" id="PF05132">
    <property type="entry name" value="RNA_pol_Rpc4"/>
    <property type="match status" value="1"/>
</dbReference>
<evidence type="ECO:0000256" key="3">
    <source>
        <dbReference type="ARBA" id="ARBA00023163"/>
    </source>
</evidence>